<dbReference type="Pfam" id="PF17962">
    <property type="entry name" value="bMG6"/>
    <property type="match status" value="1"/>
</dbReference>
<dbReference type="PANTHER" id="PTHR40094">
    <property type="entry name" value="ALPHA-2-MACROGLOBULIN HOMOLOG"/>
    <property type="match status" value="1"/>
</dbReference>
<proteinExistence type="predicted"/>
<dbReference type="InterPro" id="IPR051802">
    <property type="entry name" value="YfhM-like"/>
</dbReference>
<name>A0A6D0IIV0_ECOLX</name>
<dbReference type="GO" id="GO:0004866">
    <property type="term" value="F:endopeptidase inhibitor activity"/>
    <property type="evidence" value="ECO:0007669"/>
    <property type="project" value="TreeGrafter"/>
</dbReference>
<protein>
    <submittedName>
        <fullName evidence="2">Alpha-2-macroglobulin family protein</fullName>
    </submittedName>
</protein>
<dbReference type="Pfam" id="PF07703">
    <property type="entry name" value="A2M_BRD"/>
    <property type="match status" value="1"/>
</dbReference>
<feature type="non-terminal residue" evidence="2">
    <location>
        <position position="343"/>
    </location>
</feature>
<dbReference type="AlphaFoldDB" id="A0A6D0IIV0"/>
<evidence type="ECO:0000313" key="3">
    <source>
        <dbReference type="Proteomes" id="UP000430387"/>
    </source>
</evidence>
<organism evidence="2 3">
    <name type="scientific">Escherichia coli</name>
    <dbReference type="NCBI Taxonomy" id="562"/>
    <lineage>
        <taxon>Bacteria</taxon>
        <taxon>Pseudomonadati</taxon>
        <taxon>Pseudomonadota</taxon>
        <taxon>Gammaproteobacteria</taxon>
        <taxon>Enterobacterales</taxon>
        <taxon>Enterobacteriaceae</taxon>
        <taxon>Escherichia</taxon>
    </lineage>
</organism>
<dbReference type="PANTHER" id="PTHR40094:SF1">
    <property type="entry name" value="UBIQUITIN DOMAIN-CONTAINING PROTEIN"/>
    <property type="match status" value="1"/>
</dbReference>
<dbReference type="InterPro" id="IPR041462">
    <property type="entry name" value="Bact_A2M_MG6"/>
</dbReference>
<dbReference type="InterPro" id="IPR011625">
    <property type="entry name" value="A2M_N_BRD"/>
</dbReference>
<sequence length="343" mass="38322">QGSLLESGGRPVTRRAEQAIWPADALPGIRPQFASKSVYDYRTDSTVKQPIVDEGSNAGFDIVYSDAQGVKKAVSGLQVRLIRERRDYYWNWSEDEGWQSQFDQKDLIENEQTLDLKADETGKVSFPVEWGAYRLEVKAPNEAVSSVRFWAGYSWQDNSDGSGAVRPDRVTLKLDKASYRPGDTIKLHIAAPTAGKGYAMVESSEGPLWWQEIDVRAQGLDLTIPVDKTWNRHDLYLSTLVVRPGDKSRSATPKRAVGVLHLPLGDENRRLDLALETPAKMRPNQPLTVKIKASTKNGEKPKQVNVLVSAVDSGVLNITDYVTPDPWQAFFGQKRYGADIYDI</sequence>
<dbReference type="SMART" id="SM01359">
    <property type="entry name" value="A2M_N_2"/>
    <property type="match status" value="1"/>
</dbReference>
<evidence type="ECO:0000313" key="2">
    <source>
        <dbReference type="EMBL" id="MWR16780.1"/>
    </source>
</evidence>
<feature type="non-terminal residue" evidence="2">
    <location>
        <position position="1"/>
    </location>
</feature>
<evidence type="ECO:0000259" key="1">
    <source>
        <dbReference type="SMART" id="SM01359"/>
    </source>
</evidence>
<comment type="caution">
    <text evidence="2">The sequence shown here is derived from an EMBL/GenBank/DDBJ whole genome shotgun (WGS) entry which is preliminary data.</text>
</comment>
<dbReference type="EMBL" id="WTQJ01001260">
    <property type="protein sequence ID" value="MWR16780.1"/>
    <property type="molecule type" value="Genomic_DNA"/>
</dbReference>
<reference evidence="2 3" key="1">
    <citation type="submission" date="2019-12" db="EMBL/GenBank/DDBJ databases">
        <title>Enteriobacteria Tanzani isolates_8377-8380.</title>
        <authorList>
            <person name="Subbiah M."/>
            <person name="Call D."/>
        </authorList>
    </citation>
    <scope>NUCLEOTIDE SEQUENCE [LARGE SCALE GENOMIC DNA]</scope>
    <source>
        <strain evidence="2 3">8380wG1</strain>
    </source>
</reference>
<feature type="domain" description="Alpha-2-macroglobulin bait region" evidence="1">
    <location>
        <begin position="170"/>
        <end position="318"/>
    </location>
</feature>
<dbReference type="Proteomes" id="UP000430387">
    <property type="component" value="Unassembled WGS sequence"/>
</dbReference>
<accession>A0A6D0IIV0</accession>
<gene>
    <name evidence="2" type="ORF">GQA06_23735</name>
</gene>